<sequence length="64" mass="6791">MTGDGAHGRTARAPRTSWNPPRRTTPRTGHAPPTRTIDGPATGPSPRDQRGGARSAPTNEEHDP</sequence>
<dbReference type="AlphaFoldDB" id="J7LJ65"/>
<evidence type="ECO:0000313" key="3">
    <source>
        <dbReference type="Proteomes" id="UP000003779"/>
    </source>
</evidence>
<evidence type="ECO:0000256" key="1">
    <source>
        <dbReference type="SAM" id="MobiDB-lite"/>
    </source>
</evidence>
<evidence type="ECO:0000313" key="2">
    <source>
        <dbReference type="EMBL" id="AFR10732.1"/>
    </source>
</evidence>
<dbReference type="PATRIC" id="fig|1205910.3.peg.2027"/>
<feature type="region of interest" description="Disordered" evidence="1">
    <location>
        <begin position="1"/>
        <end position="64"/>
    </location>
</feature>
<proteinExistence type="predicted"/>
<gene>
    <name evidence="2" type="ordered locus">B005_2147</name>
</gene>
<dbReference type="EMBL" id="CP003788">
    <property type="protein sequence ID" value="AFR10732.1"/>
    <property type="molecule type" value="Genomic_DNA"/>
</dbReference>
<name>J7LJ65_NOCAA</name>
<dbReference type="Proteomes" id="UP000003779">
    <property type="component" value="Chromosome"/>
</dbReference>
<reference evidence="3" key="2">
    <citation type="submission" date="2012-08" db="EMBL/GenBank/DDBJ databases">
        <title>Whole-genome sequence of Nocardiopsis alba strain ATCC BAA-2165 associated with honeybees.</title>
        <authorList>
            <person name="Qiao J."/>
            <person name="Chen L."/>
            <person name="Li Y."/>
            <person name="Wang J."/>
            <person name="Zhang W."/>
            <person name="Chen S."/>
        </authorList>
    </citation>
    <scope>NUCLEOTIDE SEQUENCE [LARGE SCALE GENOMIC DNA]</scope>
    <source>
        <strain evidence="3">ATCC BAA-2165 / BE74</strain>
    </source>
</reference>
<accession>J7LJ65</accession>
<reference evidence="2 3" key="1">
    <citation type="journal article" date="2012" name="J. Bacteriol.">
        <title>Whole-Genome Sequence of Nocardiopsis alba Strain ATCC BAA-2165, Associated with Honeybees.</title>
        <authorList>
            <person name="Qiao J."/>
            <person name="Chen L."/>
            <person name="Li Y."/>
            <person name="Wang J."/>
            <person name="Zhang W."/>
            <person name="Chen S."/>
        </authorList>
    </citation>
    <scope>NUCLEOTIDE SEQUENCE [LARGE SCALE GENOMIC DNA]</scope>
    <source>
        <strain evidence="3">ATCC BAA-2165 / BE74</strain>
    </source>
</reference>
<dbReference type="HOGENOM" id="CLU_2863262_0_0_11"/>
<organism evidence="2 3">
    <name type="scientific">Nocardiopsis alba (strain ATCC BAA-2165 / BE74)</name>
    <dbReference type="NCBI Taxonomy" id="1205910"/>
    <lineage>
        <taxon>Bacteria</taxon>
        <taxon>Bacillati</taxon>
        <taxon>Actinomycetota</taxon>
        <taxon>Actinomycetes</taxon>
        <taxon>Streptosporangiales</taxon>
        <taxon>Nocardiopsidaceae</taxon>
        <taxon>Nocardiopsis</taxon>
    </lineage>
</organism>
<protein>
    <submittedName>
        <fullName evidence="2">Uncharacterized protein</fullName>
    </submittedName>
</protein>
<dbReference type="STRING" id="1205910.B005_2147"/>
<dbReference type="KEGG" id="nal:B005_2147"/>